<dbReference type="SUPFAM" id="SSF57716">
    <property type="entry name" value="Glucocorticoid receptor-like (DNA-binding domain)"/>
    <property type="match status" value="2"/>
</dbReference>
<evidence type="ECO:0000313" key="10">
    <source>
        <dbReference type="Proteomes" id="UP001591681"/>
    </source>
</evidence>
<protein>
    <recommendedName>
        <fullName evidence="5">LIM domain only protein 3</fullName>
    </recommendedName>
</protein>
<evidence type="ECO:0000256" key="5">
    <source>
        <dbReference type="ARBA" id="ARBA00039224"/>
    </source>
</evidence>
<dbReference type="PANTHER" id="PTHR45787">
    <property type="entry name" value="LD11652P"/>
    <property type="match status" value="1"/>
</dbReference>
<comment type="caution">
    <text evidence="9">The sequence shown here is derived from an EMBL/GenBank/DDBJ whole genome shotgun (WGS) entry which is preliminary data.</text>
</comment>
<dbReference type="EMBL" id="JBHFQA010000002">
    <property type="protein sequence ID" value="KAL2102196.1"/>
    <property type="molecule type" value="Genomic_DNA"/>
</dbReference>
<dbReference type="InterPro" id="IPR050945">
    <property type="entry name" value="LMO_RBTN_TF"/>
</dbReference>
<evidence type="ECO:0000313" key="9">
    <source>
        <dbReference type="EMBL" id="KAL2102196.1"/>
    </source>
</evidence>
<dbReference type="InterPro" id="IPR001781">
    <property type="entry name" value="Znf_LIM"/>
</dbReference>
<keyword evidence="2" id="KW-0677">Repeat</keyword>
<dbReference type="PROSITE" id="PS00478">
    <property type="entry name" value="LIM_DOMAIN_1"/>
    <property type="match status" value="1"/>
</dbReference>
<sequence length="218" mass="24780">MLSVQPDTKPKGCAGCNRKIKDRYLLKALDKYWHEDCLKCACCDCRLGEVGSTLYTKANLILCRRDYLRAVCFLIEKAGLPCHLWGLEWHVPSLTWHPLQGHVQSRGPNEAYRWLLRPSIRSAQLFVSPRDWQLPVLHQGPRACRAGRQPHSPAISQGYHVRRRGRDEGPPSHLQPNETLMEMKCRWGGGDVQAGRQEPPHPPRVKGRKRGGDGGKRV</sequence>
<dbReference type="PROSITE" id="PS50023">
    <property type="entry name" value="LIM_DOMAIN_2"/>
    <property type="match status" value="1"/>
</dbReference>
<dbReference type="Proteomes" id="UP001591681">
    <property type="component" value="Unassembled WGS sequence"/>
</dbReference>
<keyword evidence="4 6" id="KW-0440">LIM domain</keyword>
<dbReference type="SMART" id="SM00132">
    <property type="entry name" value="LIM"/>
    <property type="match status" value="1"/>
</dbReference>
<dbReference type="GO" id="GO:0046872">
    <property type="term" value="F:metal ion binding"/>
    <property type="evidence" value="ECO:0007669"/>
    <property type="project" value="UniProtKB-KW"/>
</dbReference>
<keyword evidence="10" id="KW-1185">Reference proteome</keyword>
<gene>
    <name evidence="9" type="ORF">ACEWY4_001364</name>
</gene>
<feature type="domain" description="LIM zinc-binding" evidence="8">
    <location>
        <begin position="11"/>
        <end position="73"/>
    </location>
</feature>
<name>A0ABD1KTC2_9TELE</name>
<evidence type="ECO:0000256" key="4">
    <source>
        <dbReference type="ARBA" id="ARBA00023038"/>
    </source>
</evidence>
<dbReference type="Gene3D" id="2.10.110.10">
    <property type="entry name" value="Cysteine Rich Protein"/>
    <property type="match status" value="1"/>
</dbReference>
<dbReference type="AlphaFoldDB" id="A0ABD1KTC2"/>
<dbReference type="PANTHER" id="PTHR45787:SF7">
    <property type="entry name" value="LIM DOMAIN ONLY PROTEIN 3"/>
    <property type="match status" value="1"/>
</dbReference>
<dbReference type="FunFam" id="2.10.110.10:FF:000015">
    <property type="entry name" value="LIM domain only 3"/>
    <property type="match status" value="1"/>
</dbReference>
<dbReference type="CDD" id="cd09388">
    <property type="entry name" value="LIM1_LMO1_LMO3"/>
    <property type="match status" value="1"/>
</dbReference>
<organism evidence="9 10">
    <name type="scientific">Coilia grayii</name>
    <name type="common">Gray's grenadier anchovy</name>
    <dbReference type="NCBI Taxonomy" id="363190"/>
    <lineage>
        <taxon>Eukaryota</taxon>
        <taxon>Metazoa</taxon>
        <taxon>Chordata</taxon>
        <taxon>Craniata</taxon>
        <taxon>Vertebrata</taxon>
        <taxon>Euteleostomi</taxon>
        <taxon>Actinopterygii</taxon>
        <taxon>Neopterygii</taxon>
        <taxon>Teleostei</taxon>
        <taxon>Clupei</taxon>
        <taxon>Clupeiformes</taxon>
        <taxon>Clupeoidei</taxon>
        <taxon>Engraulidae</taxon>
        <taxon>Coilinae</taxon>
        <taxon>Coilia</taxon>
    </lineage>
</organism>
<evidence type="ECO:0000256" key="2">
    <source>
        <dbReference type="ARBA" id="ARBA00022737"/>
    </source>
</evidence>
<evidence type="ECO:0000256" key="7">
    <source>
        <dbReference type="SAM" id="MobiDB-lite"/>
    </source>
</evidence>
<evidence type="ECO:0000256" key="3">
    <source>
        <dbReference type="ARBA" id="ARBA00022833"/>
    </source>
</evidence>
<keyword evidence="1 6" id="KW-0479">Metal-binding</keyword>
<keyword evidence="3 6" id="KW-0862">Zinc</keyword>
<evidence type="ECO:0000256" key="1">
    <source>
        <dbReference type="ARBA" id="ARBA00022723"/>
    </source>
</evidence>
<feature type="region of interest" description="Disordered" evidence="7">
    <location>
        <begin position="143"/>
        <end position="218"/>
    </location>
</feature>
<evidence type="ECO:0000259" key="8">
    <source>
        <dbReference type="PROSITE" id="PS50023"/>
    </source>
</evidence>
<evidence type="ECO:0000256" key="6">
    <source>
        <dbReference type="PROSITE-ProRule" id="PRU00125"/>
    </source>
</evidence>
<proteinExistence type="predicted"/>
<dbReference type="Pfam" id="PF00412">
    <property type="entry name" value="LIM"/>
    <property type="match status" value="1"/>
</dbReference>
<reference evidence="9 10" key="1">
    <citation type="submission" date="2024-09" db="EMBL/GenBank/DDBJ databases">
        <title>A chromosome-level genome assembly of Gray's grenadier anchovy, Coilia grayii.</title>
        <authorList>
            <person name="Fu Z."/>
        </authorList>
    </citation>
    <scope>NUCLEOTIDE SEQUENCE [LARGE SCALE GENOMIC DNA]</scope>
    <source>
        <strain evidence="9">G4</strain>
        <tissue evidence="9">Muscle</tissue>
    </source>
</reference>
<accession>A0ABD1KTC2</accession>